<feature type="compositionally biased region" description="Low complexity" evidence="1">
    <location>
        <begin position="64"/>
        <end position="75"/>
    </location>
</feature>
<feature type="region of interest" description="Disordered" evidence="1">
    <location>
        <begin position="48"/>
        <end position="75"/>
    </location>
</feature>
<proteinExistence type="predicted"/>
<dbReference type="InterPro" id="IPR015216">
    <property type="entry name" value="SANTA"/>
</dbReference>
<dbReference type="PANTHER" id="PTHR35311:SF1">
    <property type="entry name" value="PROTEIN EMBRYO DEFECTIVE 1674"/>
    <property type="match status" value="1"/>
</dbReference>
<dbReference type="AlphaFoldDB" id="A0AAE0E251"/>
<dbReference type="EMBL" id="JANJYJ010000006">
    <property type="protein sequence ID" value="KAK3204476.1"/>
    <property type="molecule type" value="Genomic_DNA"/>
</dbReference>
<evidence type="ECO:0000256" key="1">
    <source>
        <dbReference type="SAM" id="MobiDB-lite"/>
    </source>
</evidence>
<evidence type="ECO:0000259" key="2">
    <source>
        <dbReference type="Pfam" id="PF09133"/>
    </source>
</evidence>
<reference evidence="3" key="1">
    <citation type="journal article" date="2023" name="Plant J.">
        <title>Genome sequences and population genomics provide insights into the demographic history, inbreeding, and mutation load of two 'living fossil' tree species of Dipteronia.</title>
        <authorList>
            <person name="Feng Y."/>
            <person name="Comes H.P."/>
            <person name="Chen J."/>
            <person name="Zhu S."/>
            <person name="Lu R."/>
            <person name="Zhang X."/>
            <person name="Li P."/>
            <person name="Qiu J."/>
            <person name="Olsen K.M."/>
            <person name="Qiu Y."/>
        </authorList>
    </citation>
    <scope>NUCLEOTIDE SEQUENCE</scope>
    <source>
        <strain evidence="3">NBL</strain>
    </source>
</reference>
<organism evidence="3 4">
    <name type="scientific">Dipteronia sinensis</name>
    <dbReference type="NCBI Taxonomy" id="43782"/>
    <lineage>
        <taxon>Eukaryota</taxon>
        <taxon>Viridiplantae</taxon>
        <taxon>Streptophyta</taxon>
        <taxon>Embryophyta</taxon>
        <taxon>Tracheophyta</taxon>
        <taxon>Spermatophyta</taxon>
        <taxon>Magnoliopsida</taxon>
        <taxon>eudicotyledons</taxon>
        <taxon>Gunneridae</taxon>
        <taxon>Pentapetalae</taxon>
        <taxon>rosids</taxon>
        <taxon>malvids</taxon>
        <taxon>Sapindales</taxon>
        <taxon>Sapindaceae</taxon>
        <taxon>Hippocastanoideae</taxon>
        <taxon>Acereae</taxon>
        <taxon>Dipteronia</taxon>
    </lineage>
</organism>
<dbReference type="Proteomes" id="UP001281410">
    <property type="component" value="Unassembled WGS sequence"/>
</dbReference>
<sequence>MESVEEMVLPDRAVPQDNTTPARTDPLLQPCVVSIAQELHANSRRRSILKPRRSISLTPKTNAKQSSQSQSPKTPKTLFTKLSSLPVKSVLLYDWWLVPVGAKGVAVGGFASRGILGVRALHSAAIVKRHDTTTLETADGITVTISGLINRSRTCLNGFSLEVCNHFLLGFPHYWEEYADQCCDQESVGKGVPTRISSFFEDVMSSASYSSTFPPFSLDEIPVTRVRDFIMFPQRDVENGCLAQKLFDDVVEKCGYSCVLDESALKRKKNGGQFKMDTKVLTSSSIVTRSMSRLKNLVMEQEESLSTKPSVGDEKTSKGRGKQSEGVGSESGSKECHETTFAQEDMQVMGNPDKSTLRRSSRHIN</sequence>
<feature type="region of interest" description="Disordered" evidence="1">
    <location>
        <begin position="299"/>
        <end position="365"/>
    </location>
</feature>
<feature type="region of interest" description="Disordered" evidence="1">
    <location>
        <begin position="1"/>
        <end position="26"/>
    </location>
</feature>
<gene>
    <name evidence="3" type="ORF">Dsin_018522</name>
</gene>
<evidence type="ECO:0000313" key="4">
    <source>
        <dbReference type="Proteomes" id="UP001281410"/>
    </source>
</evidence>
<dbReference type="InterPro" id="IPR053090">
    <property type="entry name" value="Centromere_KNL-2_homolog"/>
</dbReference>
<dbReference type="PANTHER" id="PTHR35311">
    <property type="entry name" value="KINETOCHORE-ASSOCIATED PROTEIN KNL-2 HOMOLOG"/>
    <property type="match status" value="1"/>
</dbReference>
<name>A0AAE0E251_9ROSI</name>
<feature type="domain" description="SANTA" evidence="2">
    <location>
        <begin position="90"/>
        <end position="178"/>
    </location>
</feature>
<dbReference type="Pfam" id="PF09133">
    <property type="entry name" value="SANTA"/>
    <property type="match status" value="1"/>
</dbReference>
<comment type="caution">
    <text evidence="3">The sequence shown here is derived from an EMBL/GenBank/DDBJ whole genome shotgun (WGS) entry which is preliminary data.</text>
</comment>
<accession>A0AAE0E251</accession>
<keyword evidence="4" id="KW-1185">Reference proteome</keyword>
<evidence type="ECO:0000313" key="3">
    <source>
        <dbReference type="EMBL" id="KAK3204476.1"/>
    </source>
</evidence>
<protein>
    <recommendedName>
        <fullName evidence="2">SANTA domain-containing protein</fullName>
    </recommendedName>
</protein>